<feature type="compositionally biased region" description="Low complexity" evidence="1">
    <location>
        <begin position="18"/>
        <end position="27"/>
    </location>
</feature>
<evidence type="ECO:0000313" key="3">
    <source>
        <dbReference type="Proteomes" id="UP000007148"/>
    </source>
</evidence>
<evidence type="ECO:0000313" key="2">
    <source>
        <dbReference type="EMBL" id="CCA75656.1"/>
    </source>
</evidence>
<feature type="region of interest" description="Disordered" evidence="1">
    <location>
        <begin position="1"/>
        <end position="27"/>
    </location>
</feature>
<feature type="compositionally biased region" description="Polar residues" evidence="1">
    <location>
        <begin position="1"/>
        <end position="17"/>
    </location>
</feature>
<name>G4TWG3_SERID</name>
<dbReference type="EMBL" id="CAFZ01000492">
    <property type="protein sequence ID" value="CCA75656.1"/>
    <property type="molecule type" value="Genomic_DNA"/>
</dbReference>
<keyword evidence="3" id="KW-1185">Reference proteome</keyword>
<dbReference type="InParanoid" id="G4TWG3"/>
<proteinExistence type="predicted"/>
<protein>
    <submittedName>
        <fullName evidence="2">Uncharacterized protein</fullName>
    </submittedName>
</protein>
<gene>
    <name evidence="2" type="ORF">PIIN_09646</name>
</gene>
<organism evidence="2 3">
    <name type="scientific">Serendipita indica (strain DSM 11827)</name>
    <name type="common">Root endophyte fungus</name>
    <name type="synonym">Piriformospora indica</name>
    <dbReference type="NCBI Taxonomy" id="1109443"/>
    <lineage>
        <taxon>Eukaryota</taxon>
        <taxon>Fungi</taxon>
        <taxon>Dikarya</taxon>
        <taxon>Basidiomycota</taxon>
        <taxon>Agaricomycotina</taxon>
        <taxon>Agaricomycetes</taxon>
        <taxon>Sebacinales</taxon>
        <taxon>Serendipitaceae</taxon>
        <taxon>Serendipita</taxon>
    </lineage>
</organism>
<reference evidence="2 3" key="1">
    <citation type="journal article" date="2011" name="PLoS Pathog.">
        <title>Endophytic Life Strategies Decoded by Genome and Transcriptome Analyses of the Mutualistic Root Symbiont Piriformospora indica.</title>
        <authorList>
            <person name="Zuccaro A."/>
            <person name="Lahrmann U."/>
            <person name="Guldener U."/>
            <person name="Langen G."/>
            <person name="Pfiffi S."/>
            <person name="Biedenkopf D."/>
            <person name="Wong P."/>
            <person name="Samans B."/>
            <person name="Grimm C."/>
            <person name="Basiewicz M."/>
            <person name="Murat C."/>
            <person name="Martin F."/>
            <person name="Kogel K.H."/>
        </authorList>
    </citation>
    <scope>NUCLEOTIDE SEQUENCE [LARGE SCALE GENOMIC DNA]</scope>
    <source>
        <strain evidence="2 3">DSM 11827</strain>
    </source>
</reference>
<sequence length="163" mass="17298">MPTNGKGSVAGSPSLTVESSAAAESANAAKVVGIGISEAPASAPDQHAPSILDEYEEPLWTESGDFKGYARTPWRHFEELTTVPRLRLQDDTSITPTPSLTDMQQVANDAGPPDDEDVFAACPAPQHMLIEETLAGDMEATWGGPSAVFMGNVCTAHPFDKWN</sequence>
<accession>G4TWG3</accession>
<comment type="caution">
    <text evidence="2">The sequence shown here is derived from an EMBL/GenBank/DDBJ whole genome shotgun (WGS) entry which is preliminary data.</text>
</comment>
<dbReference type="AlphaFoldDB" id="G4TWG3"/>
<evidence type="ECO:0000256" key="1">
    <source>
        <dbReference type="SAM" id="MobiDB-lite"/>
    </source>
</evidence>
<dbReference type="Proteomes" id="UP000007148">
    <property type="component" value="Unassembled WGS sequence"/>
</dbReference>
<dbReference type="HOGENOM" id="CLU_1627729_0_0_1"/>